<dbReference type="Gene3D" id="1.10.260.40">
    <property type="entry name" value="lambda repressor-like DNA-binding domains"/>
    <property type="match status" value="2"/>
</dbReference>
<dbReference type="SMART" id="SM00382">
    <property type="entry name" value="AAA"/>
    <property type="match status" value="1"/>
</dbReference>
<dbReference type="RefSeq" id="WP_116177679.1">
    <property type="nucleotide sequence ID" value="NZ_CP144375.1"/>
</dbReference>
<feature type="domain" description="HTH cro/C1-type" evidence="1">
    <location>
        <begin position="99"/>
        <end position="153"/>
    </location>
</feature>
<evidence type="ECO:0000259" key="1">
    <source>
        <dbReference type="PROSITE" id="PS50943"/>
    </source>
</evidence>
<keyword evidence="3" id="KW-1185">Reference proteome</keyword>
<reference evidence="2 3" key="1">
    <citation type="submission" date="2018-08" db="EMBL/GenBank/DDBJ databases">
        <title>Genomic Encyclopedia of Archaeal and Bacterial Type Strains, Phase II (KMG-II): from individual species to whole genera.</title>
        <authorList>
            <person name="Goeker M."/>
        </authorList>
    </citation>
    <scope>NUCLEOTIDE SEQUENCE [LARGE SCALE GENOMIC DNA]</scope>
    <source>
        <strain evidence="2 3">DSM 45791</strain>
    </source>
</reference>
<dbReference type="SUPFAM" id="SSF48452">
    <property type="entry name" value="TPR-like"/>
    <property type="match status" value="1"/>
</dbReference>
<evidence type="ECO:0000313" key="2">
    <source>
        <dbReference type="EMBL" id="REH42903.1"/>
    </source>
</evidence>
<dbReference type="Pfam" id="PF13424">
    <property type="entry name" value="TPR_12"/>
    <property type="match status" value="1"/>
</dbReference>
<evidence type="ECO:0000313" key="3">
    <source>
        <dbReference type="Proteomes" id="UP000256269"/>
    </source>
</evidence>
<dbReference type="InterPro" id="IPR041664">
    <property type="entry name" value="AAA_16"/>
</dbReference>
<protein>
    <submittedName>
        <fullName evidence="2">NB-ARC domain-containing protein</fullName>
    </submittedName>
</protein>
<dbReference type="Pfam" id="PF13191">
    <property type="entry name" value="AAA_16"/>
    <property type="match status" value="1"/>
</dbReference>
<comment type="caution">
    <text evidence="2">The sequence shown here is derived from an EMBL/GenBank/DDBJ whole genome shotgun (WGS) entry which is preliminary data.</text>
</comment>
<gene>
    <name evidence="2" type="ORF">BCF44_110408</name>
</gene>
<dbReference type="OrthoDB" id="581105at2"/>
<dbReference type="PANTHER" id="PTHR47691:SF3">
    <property type="entry name" value="HTH-TYPE TRANSCRIPTIONAL REGULATOR RV0890C-RELATED"/>
    <property type="match status" value="1"/>
</dbReference>
<organism evidence="2 3">
    <name type="scientific">Kutzneria buriramensis</name>
    <dbReference type="NCBI Taxonomy" id="1045776"/>
    <lineage>
        <taxon>Bacteria</taxon>
        <taxon>Bacillati</taxon>
        <taxon>Actinomycetota</taxon>
        <taxon>Actinomycetes</taxon>
        <taxon>Pseudonocardiales</taxon>
        <taxon>Pseudonocardiaceae</taxon>
        <taxon>Kutzneria</taxon>
    </lineage>
</organism>
<dbReference type="InterPro" id="IPR001387">
    <property type="entry name" value="Cro/C1-type_HTH"/>
</dbReference>
<dbReference type="PRINTS" id="PR00364">
    <property type="entry name" value="DISEASERSIST"/>
</dbReference>
<dbReference type="InterPro" id="IPR027417">
    <property type="entry name" value="P-loop_NTPase"/>
</dbReference>
<dbReference type="Pfam" id="PF13560">
    <property type="entry name" value="HTH_31"/>
    <property type="match status" value="1"/>
</dbReference>
<dbReference type="SUPFAM" id="SSF47413">
    <property type="entry name" value="lambda repressor-like DNA-binding domains"/>
    <property type="match status" value="2"/>
</dbReference>
<dbReference type="PANTHER" id="PTHR47691">
    <property type="entry name" value="REGULATOR-RELATED"/>
    <property type="match status" value="1"/>
</dbReference>
<dbReference type="Gene3D" id="3.40.50.300">
    <property type="entry name" value="P-loop containing nucleotide triphosphate hydrolases"/>
    <property type="match status" value="1"/>
</dbReference>
<dbReference type="SUPFAM" id="SSF52540">
    <property type="entry name" value="P-loop containing nucleoside triphosphate hydrolases"/>
    <property type="match status" value="1"/>
</dbReference>
<dbReference type="Proteomes" id="UP000256269">
    <property type="component" value="Unassembled WGS sequence"/>
</dbReference>
<dbReference type="GO" id="GO:0003677">
    <property type="term" value="F:DNA binding"/>
    <property type="evidence" value="ECO:0007669"/>
    <property type="project" value="InterPro"/>
</dbReference>
<proteinExistence type="predicted"/>
<dbReference type="Pfam" id="PF01381">
    <property type="entry name" value="HTH_3"/>
    <property type="match status" value="1"/>
</dbReference>
<dbReference type="InterPro" id="IPR010982">
    <property type="entry name" value="Lambda_DNA-bd_dom_sf"/>
</dbReference>
<dbReference type="AlphaFoldDB" id="A0A3E0HDN9"/>
<sequence length="833" mass="89550">MPTGPQPPPGRRFGTVVAAKRKERRWTLQDLAAAAGVSRWTVSRLEAGTAIPSEDVAAALDDALEAQGGLVALGADARAARPSAGGPDQAAANDFGAAVTRKRAERGWTKQRLADEAHVARSTISRLEAGLKVPSEDIAAALDRALGTNGGLVSLGKQARAEPHSLPSPLLFVGRTADLARLDDLVDGLTAAAPPTVALIAGPPGVGKTALALRWANDVKGRFDTVLWSDLRGYSGDDGLRDAADILEDLLRGLDIPAGRMPTSAEARLALLRQRLRGRQHRVLIVLDNARNLAQLKPVLPGTPGTIVVITSRRRIYGLALDALPIHIPLARMDDADGARLLAALIGEDRVRAEPDAVERMVNLCAALPLALRIAGTRVAADPGTSIAEHAAALADRGRLHLLEGDDRAIGVRAAFSWSYKALPPADARMFRLLGLHPGPRFSGGSAAASAGLAPGDAAALLDHLVGAHLVREIDGQHYSLHDLLRVYAAQEIAAPEWEQERAAATSRLVQWYLHGLNAAGWAITPTRDHHVHLDPPPADVRPPRFDSATGALAWCESECENIAPIVQLAYDHGMLFEAWRMTMDAFEYFFHARPWQTWQVSTEIALRAAQDVGDPSRIAEAAQKLADLHRRQERYDPADELDRLAVRVLEPLRPHPRLGWSLVGLGGSAHALARYDEAVDLIEQALAAHLESDTRIGELHARVQLCRAYRSIGDHKRALDEGIRALEAFRADDDLHGMAFALVPLARAHRAAGDDEQAMACWEQAAVTYRAAGDRWGEADAVGEMGLLLADRDDVAAARELLADARRMMEPLDDAKAAQLGAALDRLARGNP</sequence>
<feature type="domain" description="HTH cro/C1-type" evidence="1">
    <location>
        <begin position="17"/>
        <end position="71"/>
    </location>
</feature>
<dbReference type="InterPro" id="IPR003593">
    <property type="entry name" value="AAA+_ATPase"/>
</dbReference>
<dbReference type="CDD" id="cd00093">
    <property type="entry name" value="HTH_XRE"/>
    <property type="match status" value="2"/>
</dbReference>
<accession>A0A3E0HDN9</accession>
<dbReference type="Gene3D" id="1.25.40.10">
    <property type="entry name" value="Tetratricopeptide repeat domain"/>
    <property type="match status" value="2"/>
</dbReference>
<dbReference type="SMART" id="SM00530">
    <property type="entry name" value="HTH_XRE"/>
    <property type="match status" value="2"/>
</dbReference>
<name>A0A3E0HDN9_9PSEU</name>
<dbReference type="EMBL" id="QUNO01000010">
    <property type="protein sequence ID" value="REH42903.1"/>
    <property type="molecule type" value="Genomic_DNA"/>
</dbReference>
<dbReference type="PROSITE" id="PS50943">
    <property type="entry name" value="HTH_CROC1"/>
    <property type="match status" value="2"/>
</dbReference>
<dbReference type="InterPro" id="IPR011990">
    <property type="entry name" value="TPR-like_helical_dom_sf"/>
</dbReference>